<dbReference type="InterPro" id="IPR029058">
    <property type="entry name" value="AB_hydrolase_fold"/>
</dbReference>
<name>A0ABR2WVC3_9FUNG</name>
<feature type="non-terminal residue" evidence="1">
    <location>
        <position position="1"/>
    </location>
</feature>
<dbReference type="Proteomes" id="UP001479436">
    <property type="component" value="Unassembled WGS sequence"/>
</dbReference>
<reference evidence="1 2" key="1">
    <citation type="submission" date="2023-04" db="EMBL/GenBank/DDBJ databases">
        <title>Genome of Basidiobolus ranarum AG-B5.</title>
        <authorList>
            <person name="Stajich J.E."/>
            <person name="Carter-House D."/>
            <person name="Gryganskyi A."/>
        </authorList>
    </citation>
    <scope>NUCLEOTIDE SEQUENCE [LARGE SCALE GENOMIC DNA]</scope>
    <source>
        <strain evidence="1 2">AG-B5</strain>
    </source>
</reference>
<protein>
    <submittedName>
        <fullName evidence="1">Uncharacterized protein</fullName>
    </submittedName>
</protein>
<organism evidence="1 2">
    <name type="scientific">Basidiobolus ranarum</name>
    <dbReference type="NCBI Taxonomy" id="34480"/>
    <lineage>
        <taxon>Eukaryota</taxon>
        <taxon>Fungi</taxon>
        <taxon>Fungi incertae sedis</taxon>
        <taxon>Zoopagomycota</taxon>
        <taxon>Entomophthoromycotina</taxon>
        <taxon>Basidiobolomycetes</taxon>
        <taxon>Basidiobolales</taxon>
        <taxon>Basidiobolaceae</taxon>
        <taxon>Basidiobolus</taxon>
    </lineage>
</organism>
<comment type="caution">
    <text evidence="1">The sequence shown here is derived from an EMBL/GenBank/DDBJ whole genome shotgun (WGS) entry which is preliminary data.</text>
</comment>
<gene>
    <name evidence="1" type="ORF">K7432_006169</name>
</gene>
<dbReference type="Gene3D" id="3.40.50.1820">
    <property type="entry name" value="alpha/beta hydrolase"/>
    <property type="match status" value="1"/>
</dbReference>
<sequence>PEGVSSSLHMLLETPTVFMLAKNTSLRNHENGAIHSSVTMLGEGGDGIPIVLIPAVGGISCFQPLLNCLKHDGSIYGIYASELLSFLRRKSFYNVEDM</sequence>
<evidence type="ECO:0000313" key="2">
    <source>
        <dbReference type="Proteomes" id="UP001479436"/>
    </source>
</evidence>
<proteinExistence type="predicted"/>
<accession>A0ABR2WVC3</accession>
<dbReference type="EMBL" id="JASJQH010000264">
    <property type="protein sequence ID" value="KAK9765484.1"/>
    <property type="molecule type" value="Genomic_DNA"/>
</dbReference>
<evidence type="ECO:0000313" key="1">
    <source>
        <dbReference type="EMBL" id="KAK9765484.1"/>
    </source>
</evidence>
<keyword evidence="2" id="KW-1185">Reference proteome</keyword>